<dbReference type="PROSITE" id="PS50090">
    <property type="entry name" value="MYB_LIKE"/>
    <property type="match status" value="1"/>
</dbReference>
<feature type="domain" description="Myb-like" evidence="4">
    <location>
        <begin position="127"/>
        <end position="188"/>
    </location>
</feature>
<name>A0A8M1F2C7_URSMA</name>
<dbReference type="Gene3D" id="1.10.10.60">
    <property type="entry name" value="Homeodomain-like"/>
    <property type="match status" value="1"/>
</dbReference>
<dbReference type="CDD" id="cd00167">
    <property type="entry name" value="SANT"/>
    <property type="match status" value="1"/>
</dbReference>
<evidence type="ECO:0000313" key="5">
    <source>
        <dbReference type="Proteomes" id="UP000261680"/>
    </source>
</evidence>
<sequence>MEVMPLWTPPTPPQDDNDIYVDPVLCLTYETTPIPESKLPPVYVRKERRRHRTDPSVAGRKKKQRHGEPVVPPRSLFDRATPGMLKMRREGKEQKKNILLKQQTQFAKPLPTFAKPTAESGPDNPEWLISEDWALLQAVKQLLELPLNLTIVSPAHTPNWDLVSDVVNSCSRIYRSSKQCRSRYENVLIPREEGKVRADPCTRMTAELQPRGSVEAGEAGGLCCAWRVLHTPAPAASSARSGPGPESLPDVPRKFQVPSGGSRATQELVLPSFLSPFFFFFFKGIR</sequence>
<dbReference type="GO" id="GO:0006281">
    <property type="term" value="P:DNA repair"/>
    <property type="evidence" value="ECO:0007669"/>
    <property type="project" value="UniProtKB-KW"/>
</dbReference>
<proteinExistence type="predicted"/>
<feature type="region of interest" description="Disordered" evidence="3">
    <location>
        <begin position="235"/>
        <end position="259"/>
    </location>
</feature>
<keyword evidence="1" id="KW-0227">DNA damage</keyword>
<organism evidence="5 6">
    <name type="scientific">Ursus maritimus</name>
    <name type="common">Polar bear</name>
    <name type="synonym">Thalarctos maritimus</name>
    <dbReference type="NCBI Taxonomy" id="29073"/>
    <lineage>
        <taxon>Eukaryota</taxon>
        <taxon>Metazoa</taxon>
        <taxon>Chordata</taxon>
        <taxon>Craniata</taxon>
        <taxon>Vertebrata</taxon>
        <taxon>Euteleostomi</taxon>
        <taxon>Mammalia</taxon>
        <taxon>Eutheria</taxon>
        <taxon>Laurasiatheria</taxon>
        <taxon>Carnivora</taxon>
        <taxon>Caniformia</taxon>
        <taxon>Ursidae</taxon>
        <taxon>Ursus</taxon>
    </lineage>
</organism>
<dbReference type="GO" id="GO:0000812">
    <property type="term" value="C:Swr1 complex"/>
    <property type="evidence" value="ECO:0007669"/>
    <property type="project" value="TreeGrafter"/>
</dbReference>
<feature type="region of interest" description="Disordered" evidence="3">
    <location>
        <begin position="37"/>
        <end position="78"/>
    </location>
</feature>
<dbReference type="InterPro" id="IPR009057">
    <property type="entry name" value="Homeodomain-like_sf"/>
</dbReference>
<dbReference type="GeneID" id="121100041"/>
<evidence type="ECO:0000256" key="3">
    <source>
        <dbReference type="SAM" id="MobiDB-lite"/>
    </source>
</evidence>
<evidence type="ECO:0000259" key="4">
    <source>
        <dbReference type="PROSITE" id="PS50090"/>
    </source>
</evidence>
<dbReference type="OrthoDB" id="372624at2759"/>
<dbReference type="Proteomes" id="UP000261680">
    <property type="component" value="Unplaced"/>
</dbReference>
<accession>A0A8M1F2C7</accession>
<gene>
    <name evidence="6" type="primary">LOC121100041</name>
</gene>
<dbReference type="SUPFAM" id="SSF46689">
    <property type="entry name" value="Homeodomain-like"/>
    <property type="match status" value="1"/>
</dbReference>
<dbReference type="PANTHER" id="PTHR46459">
    <property type="entry name" value="E1A-BINDING PROTEIN P400-RELATED"/>
    <property type="match status" value="1"/>
</dbReference>
<dbReference type="PANTHER" id="PTHR46459:SF1">
    <property type="entry name" value="E1A-BINDING PROTEIN P400"/>
    <property type="match status" value="1"/>
</dbReference>
<dbReference type="InterPro" id="IPR001005">
    <property type="entry name" value="SANT/Myb"/>
</dbReference>
<dbReference type="GO" id="GO:0003682">
    <property type="term" value="F:chromatin binding"/>
    <property type="evidence" value="ECO:0007669"/>
    <property type="project" value="TreeGrafter"/>
</dbReference>
<dbReference type="AlphaFoldDB" id="A0A8M1F2C7"/>
<protein>
    <submittedName>
        <fullName evidence="6">E1A-binding protein p400-like isoform X1</fullName>
    </submittedName>
</protein>
<keyword evidence="5" id="KW-1185">Reference proteome</keyword>
<keyword evidence="2" id="KW-0234">DNA repair</keyword>
<evidence type="ECO:0000313" key="6">
    <source>
        <dbReference type="RefSeq" id="XP_040475987.1"/>
    </source>
</evidence>
<reference evidence="6" key="1">
    <citation type="submission" date="2025-08" db="UniProtKB">
        <authorList>
            <consortium name="RefSeq"/>
        </authorList>
    </citation>
    <scope>IDENTIFICATION</scope>
    <source>
        <tissue evidence="6">Whole blood</tissue>
    </source>
</reference>
<evidence type="ECO:0000256" key="1">
    <source>
        <dbReference type="ARBA" id="ARBA00022763"/>
    </source>
</evidence>
<dbReference type="KEGG" id="umr:121100041"/>
<feature type="compositionally biased region" description="Low complexity" evidence="3">
    <location>
        <begin position="235"/>
        <end position="247"/>
    </location>
</feature>
<dbReference type="GO" id="GO:0035267">
    <property type="term" value="C:NuA4 histone acetyltransferase complex"/>
    <property type="evidence" value="ECO:0007669"/>
    <property type="project" value="TreeGrafter"/>
</dbReference>
<evidence type="ECO:0000256" key="2">
    <source>
        <dbReference type="ARBA" id="ARBA00023204"/>
    </source>
</evidence>
<dbReference type="RefSeq" id="XP_040475987.1">
    <property type="nucleotide sequence ID" value="XM_040620053.1"/>
</dbReference>